<dbReference type="PANTHER" id="PTHR30372">
    <property type="entry name" value="LIPID-A-DISACCHARIDE SYNTHASE"/>
    <property type="match status" value="1"/>
</dbReference>
<proteinExistence type="inferred from homology"/>
<dbReference type="GO" id="GO:0008915">
    <property type="term" value="F:lipid-A-disaccharide synthase activity"/>
    <property type="evidence" value="ECO:0007669"/>
    <property type="project" value="UniProtKB-UniRule"/>
</dbReference>
<evidence type="ECO:0000256" key="5">
    <source>
        <dbReference type="ARBA" id="ARBA00022516"/>
    </source>
</evidence>
<evidence type="ECO:0000256" key="2">
    <source>
        <dbReference type="ARBA" id="ARBA00007868"/>
    </source>
</evidence>
<comment type="similarity">
    <text evidence="2">Belongs to the LpxB family.</text>
</comment>
<keyword evidence="6" id="KW-0441">Lipid A biosynthesis</keyword>
<dbReference type="RefSeq" id="WP_116273258.1">
    <property type="nucleotide sequence ID" value="NZ_KZ859521.1"/>
</dbReference>
<comment type="caution">
    <text evidence="12">The sequence shown here is derived from an EMBL/GenBank/DDBJ whole genome shotgun (WGS) entry which is preliminary data.</text>
</comment>
<keyword evidence="8" id="KW-0808">Transferase</keyword>
<sequence length="389" mass="42827">MNGAPLKIAVIAGEVSGDLLGADLIAALKRIHSGPVELVGVGGEALQAEGLQSLFDFSELSIMGITQVLSRLPKLYTLIRRTTAEIIAARPDVLLIIDSPDFTHRVAKRVRTALPDLPVVNYVCPSVWAWKEYRAKRMLAYVDHVLAVLPFEPATMQRLGGPATTYVGHRLTADPALLETRRLRAARQPGNRTILLLPGSRSSEIQNLLPHFEVAANELVARNGPMRFVLPTVTHRQALVRQLTDNWAVKPEIVVGAQAKWQAFAEADAAMAASGTVILELALADVPVVSAYKVDWIMRLLTSAIKTWTGALPNLIADYAVVPEYLNDILRGASLARWMERLSADTYQLKAMKEGYDLIWHRMQTEKPPGEHAAEILLDVLKKKKPGRL</sequence>
<evidence type="ECO:0000256" key="9">
    <source>
        <dbReference type="ARBA" id="ARBA00023098"/>
    </source>
</evidence>
<dbReference type="EC" id="2.4.1.182" evidence="3 11"/>
<comment type="catalytic activity">
    <reaction evidence="10">
        <text>a lipid X + a UDP-2-N,3-O-bis[(3R)-3-hydroxyacyl]-alpha-D-glucosamine = a lipid A disaccharide + UDP + H(+)</text>
        <dbReference type="Rhea" id="RHEA:67828"/>
        <dbReference type="ChEBI" id="CHEBI:15378"/>
        <dbReference type="ChEBI" id="CHEBI:58223"/>
        <dbReference type="ChEBI" id="CHEBI:137748"/>
        <dbReference type="ChEBI" id="CHEBI:176338"/>
        <dbReference type="ChEBI" id="CHEBI:176343"/>
        <dbReference type="EC" id="2.4.1.182"/>
    </reaction>
</comment>
<dbReference type="EMBL" id="NAOO01000010">
    <property type="protein sequence ID" value="RFB95965.1"/>
    <property type="molecule type" value="Genomic_DNA"/>
</dbReference>
<dbReference type="AlphaFoldDB" id="A0A3E1BQU6"/>
<evidence type="ECO:0000256" key="8">
    <source>
        <dbReference type="ARBA" id="ARBA00022679"/>
    </source>
</evidence>
<dbReference type="NCBIfam" id="TIGR00215">
    <property type="entry name" value="lpxB"/>
    <property type="match status" value="1"/>
</dbReference>
<organism evidence="12 13">
    <name type="scientific">Rhizobium leguminosarum bv. trifolii</name>
    <dbReference type="NCBI Taxonomy" id="386"/>
    <lineage>
        <taxon>Bacteria</taxon>
        <taxon>Pseudomonadati</taxon>
        <taxon>Pseudomonadota</taxon>
        <taxon>Alphaproteobacteria</taxon>
        <taxon>Hyphomicrobiales</taxon>
        <taxon>Rhizobiaceae</taxon>
        <taxon>Rhizobium/Agrobacterium group</taxon>
        <taxon>Rhizobium</taxon>
    </lineage>
</organism>
<dbReference type="GO" id="GO:0005543">
    <property type="term" value="F:phospholipid binding"/>
    <property type="evidence" value="ECO:0007669"/>
    <property type="project" value="TreeGrafter"/>
</dbReference>
<keyword evidence="5" id="KW-0444">Lipid biosynthesis</keyword>
<gene>
    <name evidence="12" type="ORF">B5K10_10490</name>
</gene>
<dbReference type="GO" id="GO:0009245">
    <property type="term" value="P:lipid A biosynthetic process"/>
    <property type="evidence" value="ECO:0007669"/>
    <property type="project" value="UniProtKB-UniRule"/>
</dbReference>
<evidence type="ECO:0000313" key="13">
    <source>
        <dbReference type="Proteomes" id="UP000256748"/>
    </source>
</evidence>
<evidence type="ECO:0000256" key="6">
    <source>
        <dbReference type="ARBA" id="ARBA00022556"/>
    </source>
</evidence>
<name>A0A3E1BQU6_RHILT</name>
<dbReference type="InterPro" id="IPR003835">
    <property type="entry name" value="Glyco_trans_19"/>
</dbReference>
<dbReference type="GO" id="GO:0016020">
    <property type="term" value="C:membrane"/>
    <property type="evidence" value="ECO:0007669"/>
    <property type="project" value="GOC"/>
</dbReference>
<keyword evidence="7" id="KW-0328">Glycosyltransferase</keyword>
<dbReference type="SUPFAM" id="SSF53756">
    <property type="entry name" value="UDP-Glycosyltransferase/glycogen phosphorylase"/>
    <property type="match status" value="1"/>
</dbReference>
<comment type="function">
    <text evidence="1">Condensation of UDP-2,3-diacylglucosamine and 2,3-diacylglucosamine-1-phosphate to form lipid A disaccharide, a precursor of lipid A, a phosphorylated glycolipid that anchors the lipopolysaccharide to the outer membrane of the cell.</text>
</comment>
<evidence type="ECO:0000313" key="12">
    <source>
        <dbReference type="EMBL" id="RFB95965.1"/>
    </source>
</evidence>
<protein>
    <recommendedName>
        <fullName evidence="4 11">Lipid-A-disaccharide synthase</fullName>
        <ecNumber evidence="3 11">2.4.1.182</ecNumber>
    </recommendedName>
</protein>
<evidence type="ECO:0000256" key="11">
    <source>
        <dbReference type="NCBIfam" id="TIGR00215"/>
    </source>
</evidence>
<reference evidence="12 13" key="1">
    <citation type="submission" date="2017-03" db="EMBL/GenBank/DDBJ databases">
        <title>Genome analysis of Rhizobial strains effectives or ineffectives for nitrogen fixation isolated from bean seeds.</title>
        <authorList>
            <person name="Peralta H."/>
            <person name="Aguilar-Vera A."/>
            <person name="Mora Y."/>
            <person name="Vargas-Lagunas C."/>
            <person name="Girard L."/>
            <person name="Mora J."/>
        </authorList>
    </citation>
    <scope>NUCLEOTIDE SEQUENCE [LARGE SCALE GENOMIC DNA]</scope>
    <source>
        <strain evidence="12 13">CCGM5</strain>
    </source>
</reference>
<evidence type="ECO:0000256" key="3">
    <source>
        <dbReference type="ARBA" id="ARBA00012687"/>
    </source>
</evidence>
<dbReference type="Proteomes" id="UP000256748">
    <property type="component" value="Unassembled WGS sequence"/>
</dbReference>
<evidence type="ECO:0000256" key="10">
    <source>
        <dbReference type="ARBA" id="ARBA00048975"/>
    </source>
</evidence>
<keyword evidence="9" id="KW-0443">Lipid metabolism</keyword>
<evidence type="ECO:0000256" key="7">
    <source>
        <dbReference type="ARBA" id="ARBA00022676"/>
    </source>
</evidence>
<dbReference type="PANTHER" id="PTHR30372:SF4">
    <property type="entry name" value="LIPID-A-DISACCHARIDE SYNTHASE, MITOCHONDRIAL-RELATED"/>
    <property type="match status" value="1"/>
</dbReference>
<evidence type="ECO:0000256" key="1">
    <source>
        <dbReference type="ARBA" id="ARBA00002056"/>
    </source>
</evidence>
<evidence type="ECO:0000256" key="4">
    <source>
        <dbReference type="ARBA" id="ARBA00020902"/>
    </source>
</evidence>
<dbReference type="Pfam" id="PF02684">
    <property type="entry name" value="LpxB"/>
    <property type="match status" value="1"/>
</dbReference>
<accession>A0A3E1BQU6</accession>